<evidence type="ECO:0000313" key="3">
    <source>
        <dbReference type="EMBL" id="NYJ06306.1"/>
    </source>
</evidence>
<reference evidence="3 4" key="1">
    <citation type="submission" date="2020-07" db="EMBL/GenBank/DDBJ databases">
        <title>Sequencing the genomes of 1000 actinobacteria strains.</title>
        <authorList>
            <person name="Klenk H.-P."/>
        </authorList>
    </citation>
    <scope>NUCLEOTIDE SEQUENCE [LARGE SCALE GENOMIC DNA]</scope>
    <source>
        <strain evidence="3 4">DSM 104001</strain>
    </source>
</reference>
<keyword evidence="4" id="KW-1185">Reference proteome</keyword>
<keyword evidence="2" id="KW-0472">Membrane</keyword>
<feature type="compositionally biased region" description="Acidic residues" evidence="1">
    <location>
        <begin position="64"/>
        <end position="76"/>
    </location>
</feature>
<feature type="region of interest" description="Disordered" evidence="1">
    <location>
        <begin position="57"/>
        <end position="101"/>
    </location>
</feature>
<evidence type="ECO:0000256" key="2">
    <source>
        <dbReference type="SAM" id="Phobius"/>
    </source>
</evidence>
<accession>A0A853CGF6</accession>
<evidence type="ECO:0000256" key="1">
    <source>
        <dbReference type="SAM" id="MobiDB-lite"/>
    </source>
</evidence>
<organism evidence="3 4">
    <name type="scientific">Petropleomorpha daqingensis</name>
    <dbReference type="NCBI Taxonomy" id="2026353"/>
    <lineage>
        <taxon>Bacteria</taxon>
        <taxon>Bacillati</taxon>
        <taxon>Actinomycetota</taxon>
        <taxon>Actinomycetes</taxon>
        <taxon>Geodermatophilales</taxon>
        <taxon>Geodermatophilaceae</taxon>
        <taxon>Petropleomorpha</taxon>
    </lineage>
</organism>
<protein>
    <submittedName>
        <fullName evidence="3">Uncharacterized protein</fullName>
    </submittedName>
</protein>
<feature type="transmembrane region" description="Helical" evidence="2">
    <location>
        <begin position="12"/>
        <end position="29"/>
    </location>
</feature>
<keyword evidence="2" id="KW-0812">Transmembrane</keyword>
<name>A0A853CGF6_9ACTN</name>
<dbReference type="EMBL" id="JACBZT010000001">
    <property type="protein sequence ID" value="NYJ06306.1"/>
    <property type="molecule type" value="Genomic_DNA"/>
</dbReference>
<dbReference type="Proteomes" id="UP000541969">
    <property type="component" value="Unassembled WGS sequence"/>
</dbReference>
<comment type="caution">
    <text evidence="3">The sequence shown here is derived from an EMBL/GenBank/DDBJ whole genome shotgun (WGS) entry which is preliminary data.</text>
</comment>
<sequence>MSRTPQQSRFVGLWTASWLFVFLLGLLLWVGDLRVQWPALLVPVVWALVAWVRGRRRAVRRPPEDDDVWPPEDDDVPPAPRQPPTRELPWLPEVPRDRREE</sequence>
<feature type="transmembrane region" description="Helical" evidence="2">
    <location>
        <begin position="35"/>
        <end position="52"/>
    </location>
</feature>
<keyword evidence="2" id="KW-1133">Transmembrane helix</keyword>
<gene>
    <name evidence="3" type="ORF">GGQ55_002584</name>
</gene>
<dbReference type="AlphaFoldDB" id="A0A853CGF6"/>
<evidence type="ECO:0000313" key="4">
    <source>
        <dbReference type="Proteomes" id="UP000541969"/>
    </source>
</evidence>
<proteinExistence type="predicted"/>
<dbReference type="RefSeq" id="WP_179717330.1">
    <property type="nucleotide sequence ID" value="NZ_JACBZT010000001.1"/>
</dbReference>